<keyword evidence="2" id="KW-0251">Elongation factor</keyword>
<dbReference type="FunFam" id="2.40.30.10:FF:000002">
    <property type="entry name" value="Elongation factor Tu"/>
    <property type="match status" value="1"/>
</dbReference>
<dbReference type="PANTHER" id="PTHR43721:SF22">
    <property type="entry name" value="ELONGATION FACTOR TU, MITOCHONDRIAL"/>
    <property type="match status" value="1"/>
</dbReference>
<dbReference type="PANTHER" id="PTHR43721">
    <property type="entry name" value="ELONGATION FACTOR TU-RELATED"/>
    <property type="match status" value="1"/>
</dbReference>
<evidence type="ECO:0000313" key="7">
    <source>
        <dbReference type="Proteomes" id="UP000627984"/>
    </source>
</evidence>
<dbReference type="InterPro" id="IPR004160">
    <property type="entry name" value="Transl_elong_EFTu/EF1A_C"/>
</dbReference>
<organism evidence="6 7">
    <name type="scientific">Planomonospora parontospora</name>
    <dbReference type="NCBI Taxonomy" id="58119"/>
    <lineage>
        <taxon>Bacteria</taxon>
        <taxon>Bacillati</taxon>
        <taxon>Actinomycetota</taxon>
        <taxon>Actinomycetes</taxon>
        <taxon>Streptosporangiales</taxon>
        <taxon>Streptosporangiaceae</taxon>
        <taxon>Planomonospora</taxon>
    </lineage>
</organism>
<evidence type="ECO:0000259" key="5">
    <source>
        <dbReference type="Pfam" id="PF03143"/>
    </source>
</evidence>
<reference evidence="6" key="1">
    <citation type="journal article" date="2014" name="Int. J. Syst. Evol. Microbiol.">
        <title>Complete genome sequence of Corynebacterium casei LMG S-19264T (=DSM 44701T), isolated from a smear-ripened cheese.</title>
        <authorList>
            <consortium name="US DOE Joint Genome Institute (JGI-PGF)"/>
            <person name="Walter F."/>
            <person name="Albersmeier A."/>
            <person name="Kalinowski J."/>
            <person name="Ruckert C."/>
        </authorList>
    </citation>
    <scope>NUCLEOTIDE SEQUENCE</scope>
    <source>
        <strain evidence="6">JCM 3093</strain>
    </source>
</reference>
<dbReference type="GO" id="GO:0003746">
    <property type="term" value="F:translation elongation factor activity"/>
    <property type="evidence" value="ECO:0007669"/>
    <property type="project" value="UniProtKB-KW"/>
</dbReference>
<sequence>MRTLEGDPEWTASVERLLRVRGVRREQVRRGQVLAAVGGQTAHRRFTARIHLLPAADGGRGTAVATGYRPQFYLRTTDVPGRLELGGSGSAQPGETVEAAVELGRPVALEAGLGFAIREGGRTVGAGTVLAVLD</sequence>
<dbReference type="InterPro" id="IPR009001">
    <property type="entry name" value="Transl_elong_EF1A/Init_IF2_C"/>
</dbReference>
<dbReference type="SUPFAM" id="SSF50465">
    <property type="entry name" value="EF-Tu/eEF-1alpha/eIF2-gamma C-terminal domain"/>
    <property type="match status" value="1"/>
</dbReference>
<dbReference type="EMBL" id="BMQD01000006">
    <property type="protein sequence ID" value="GGK64904.1"/>
    <property type="molecule type" value="Genomic_DNA"/>
</dbReference>
<evidence type="ECO:0000256" key="1">
    <source>
        <dbReference type="ARBA" id="ARBA00022741"/>
    </source>
</evidence>
<gene>
    <name evidence="6" type="ORF">GCM10010126_25220</name>
</gene>
<dbReference type="AlphaFoldDB" id="A0AA37BFL0"/>
<accession>A0AA37BFL0</accession>
<keyword evidence="4" id="KW-0342">GTP-binding</keyword>
<dbReference type="GO" id="GO:0005525">
    <property type="term" value="F:GTP binding"/>
    <property type="evidence" value="ECO:0007669"/>
    <property type="project" value="UniProtKB-KW"/>
</dbReference>
<evidence type="ECO:0000256" key="3">
    <source>
        <dbReference type="ARBA" id="ARBA00022917"/>
    </source>
</evidence>
<evidence type="ECO:0000313" key="6">
    <source>
        <dbReference type="EMBL" id="GGK64904.1"/>
    </source>
</evidence>
<proteinExistence type="predicted"/>
<dbReference type="Pfam" id="PF03143">
    <property type="entry name" value="GTP_EFTU_D3"/>
    <property type="match status" value="1"/>
</dbReference>
<dbReference type="Gene3D" id="2.40.30.10">
    <property type="entry name" value="Translation factors"/>
    <property type="match status" value="2"/>
</dbReference>
<evidence type="ECO:0000256" key="4">
    <source>
        <dbReference type="ARBA" id="ARBA00023134"/>
    </source>
</evidence>
<reference evidence="6" key="2">
    <citation type="submission" date="2022-09" db="EMBL/GenBank/DDBJ databases">
        <authorList>
            <person name="Sun Q."/>
            <person name="Ohkuma M."/>
        </authorList>
    </citation>
    <scope>NUCLEOTIDE SEQUENCE</scope>
    <source>
        <strain evidence="6">JCM 3093</strain>
    </source>
</reference>
<dbReference type="InterPro" id="IPR050055">
    <property type="entry name" value="EF-Tu_GTPase"/>
</dbReference>
<keyword evidence="1" id="KW-0547">Nucleotide-binding</keyword>
<protein>
    <recommendedName>
        <fullName evidence="5">Translation elongation factor EFTu/EF1A C-terminal domain-containing protein</fullName>
    </recommendedName>
</protein>
<dbReference type="Proteomes" id="UP000627984">
    <property type="component" value="Unassembled WGS sequence"/>
</dbReference>
<keyword evidence="3" id="KW-0648">Protein biosynthesis</keyword>
<comment type="caution">
    <text evidence="6">The sequence shown here is derived from an EMBL/GenBank/DDBJ whole genome shotgun (WGS) entry which is preliminary data.</text>
</comment>
<name>A0AA37BFL0_9ACTN</name>
<dbReference type="RefSeq" id="WP_239319781.1">
    <property type="nucleotide sequence ID" value="NZ_BMQD01000006.1"/>
</dbReference>
<evidence type="ECO:0000256" key="2">
    <source>
        <dbReference type="ARBA" id="ARBA00022768"/>
    </source>
</evidence>
<feature type="domain" description="Translation elongation factor EFTu/EF1A C-terminal" evidence="5">
    <location>
        <begin position="41"/>
        <end position="132"/>
    </location>
</feature>
<dbReference type="GO" id="GO:0005829">
    <property type="term" value="C:cytosol"/>
    <property type="evidence" value="ECO:0007669"/>
    <property type="project" value="TreeGrafter"/>
</dbReference>